<dbReference type="PROSITE" id="PS51464">
    <property type="entry name" value="SIS"/>
    <property type="match status" value="1"/>
</dbReference>
<dbReference type="PANTHER" id="PTHR30514:SF1">
    <property type="entry name" value="HTH-TYPE TRANSCRIPTIONAL REGULATOR HEXR-RELATED"/>
    <property type="match status" value="1"/>
</dbReference>
<dbReference type="GO" id="GO:0003677">
    <property type="term" value="F:DNA binding"/>
    <property type="evidence" value="ECO:0007669"/>
    <property type="project" value="UniProtKB-KW"/>
</dbReference>
<dbReference type="GeneID" id="86823181"/>
<dbReference type="HOGENOM" id="CLU_055769_0_4_9"/>
<evidence type="ECO:0000259" key="4">
    <source>
        <dbReference type="PROSITE" id="PS51071"/>
    </source>
</evidence>
<dbReference type="InterPro" id="IPR009057">
    <property type="entry name" value="Homeodomain-like_sf"/>
</dbReference>
<dbReference type="eggNOG" id="COG1737">
    <property type="taxonomic scope" value="Bacteria"/>
</dbReference>
<dbReference type="GO" id="GO:0003700">
    <property type="term" value="F:DNA-binding transcription factor activity"/>
    <property type="evidence" value="ECO:0007669"/>
    <property type="project" value="InterPro"/>
</dbReference>
<dbReference type="InterPro" id="IPR000281">
    <property type="entry name" value="HTH_RpiR"/>
</dbReference>
<keyword evidence="2" id="KW-0238">DNA-binding</keyword>
<dbReference type="Gene3D" id="3.40.50.10490">
    <property type="entry name" value="Glucose-6-phosphate isomerase like protein, domain 1"/>
    <property type="match status" value="1"/>
</dbReference>
<evidence type="ECO:0000259" key="5">
    <source>
        <dbReference type="PROSITE" id="PS51464"/>
    </source>
</evidence>
<keyword evidence="1" id="KW-0805">Transcription regulation</keyword>
<dbReference type="Proteomes" id="UP000003100">
    <property type="component" value="Unassembled WGS sequence"/>
</dbReference>
<dbReference type="PROSITE" id="PS51071">
    <property type="entry name" value="HTH_RPIR"/>
    <property type="match status" value="1"/>
</dbReference>
<reference evidence="6 7" key="2">
    <citation type="submission" date="2009-02" db="EMBL/GenBank/DDBJ databases">
        <title>Draft genome sequence of Blautia hydrogenotrophica DSM 10507 (Ruminococcus hydrogenotrophicus DSM 10507).</title>
        <authorList>
            <person name="Sudarsanam P."/>
            <person name="Ley R."/>
            <person name="Guruge J."/>
            <person name="Turnbaugh P.J."/>
            <person name="Mahowald M."/>
            <person name="Liep D."/>
            <person name="Gordon J."/>
        </authorList>
    </citation>
    <scope>NUCLEOTIDE SEQUENCE [LARGE SCALE GENOMIC DNA]</scope>
    <source>
        <strain evidence="7">DSM 10507 / JCM 14656 / S5a33</strain>
    </source>
</reference>
<dbReference type="CDD" id="cd05013">
    <property type="entry name" value="SIS_RpiR"/>
    <property type="match status" value="1"/>
</dbReference>
<dbReference type="InterPro" id="IPR001347">
    <property type="entry name" value="SIS_dom"/>
</dbReference>
<evidence type="ECO:0000256" key="3">
    <source>
        <dbReference type="ARBA" id="ARBA00023163"/>
    </source>
</evidence>
<organism evidence="6 7">
    <name type="scientific">Blautia hydrogenotrophica (strain DSM 10507 / JCM 14656 / S5a33)</name>
    <name type="common">Ruminococcus hydrogenotrophicus</name>
    <dbReference type="NCBI Taxonomy" id="476272"/>
    <lineage>
        <taxon>Bacteria</taxon>
        <taxon>Bacillati</taxon>
        <taxon>Bacillota</taxon>
        <taxon>Clostridia</taxon>
        <taxon>Lachnospirales</taxon>
        <taxon>Lachnospiraceae</taxon>
        <taxon>Blautia</taxon>
    </lineage>
</organism>
<dbReference type="PATRIC" id="fig|476272.21.peg.562"/>
<evidence type="ECO:0000313" key="7">
    <source>
        <dbReference type="Proteomes" id="UP000003100"/>
    </source>
</evidence>
<keyword evidence="7" id="KW-1185">Reference proteome</keyword>
<dbReference type="GO" id="GO:0097367">
    <property type="term" value="F:carbohydrate derivative binding"/>
    <property type="evidence" value="ECO:0007669"/>
    <property type="project" value="InterPro"/>
</dbReference>
<dbReference type="RefSeq" id="WP_005952583.1">
    <property type="nucleotide sequence ID" value="NZ_CP136423.1"/>
</dbReference>
<proteinExistence type="predicted"/>
<dbReference type="SUPFAM" id="SSF46689">
    <property type="entry name" value="Homeodomain-like"/>
    <property type="match status" value="1"/>
</dbReference>
<dbReference type="InterPro" id="IPR036388">
    <property type="entry name" value="WH-like_DNA-bd_sf"/>
</dbReference>
<evidence type="ECO:0000256" key="2">
    <source>
        <dbReference type="ARBA" id="ARBA00023125"/>
    </source>
</evidence>
<reference evidence="6 7" key="1">
    <citation type="submission" date="2009-01" db="EMBL/GenBank/DDBJ databases">
        <authorList>
            <person name="Fulton L."/>
            <person name="Clifton S."/>
            <person name="Fulton B."/>
            <person name="Xu J."/>
            <person name="Minx P."/>
            <person name="Pepin K.H."/>
            <person name="Johnson M."/>
            <person name="Bhonagiri V."/>
            <person name="Nash W.E."/>
            <person name="Mardis E.R."/>
            <person name="Wilson R.K."/>
        </authorList>
    </citation>
    <scope>NUCLEOTIDE SEQUENCE [LARGE SCALE GENOMIC DNA]</scope>
    <source>
        <strain evidence="7">DSM 10507 / JCM 14656 / S5a33</strain>
    </source>
</reference>
<evidence type="ECO:0000313" key="6">
    <source>
        <dbReference type="EMBL" id="EEG47234.1"/>
    </source>
</evidence>
<dbReference type="SUPFAM" id="SSF53697">
    <property type="entry name" value="SIS domain"/>
    <property type="match status" value="1"/>
</dbReference>
<dbReference type="InterPro" id="IPR035472">
    <property type="entry name" value="RpiR-like_SIS"/>
</dbReference>
<protein>
    <recommendedName>
        <fullName evidence="8">MurR/RpiR family transcriptional regulator</fullName>
    </recommendedName>
</protein>
<evidence type="ECO:0000256" key="1">
    <source>
        <dbReference type="ARBA" id="ARBA00023015"/>
    </source>
</evidence>
<dbReference type="Pfam" id="PF01418">
    <property type="entry name" value="HTH_6"/>
    <property type="match status" value="1"/>
</dbReference>
<feature type="domain" description="SIS" evidence="5">
    <location>
        <begin position="124"/>
        <end position="266"/>
    </location>
</feature>
<sequence length="282" mass="31424">MVESSCKEIIRGRMNYLTNTERKIANYVLENYDQVLNSNITELAENAKVSDASVVRFCRSLGYKGYQDFKINAAKDVLPREKHLNPILEESDSPDMICHKIFNLEISVLERTLASLNMREVEKAAQFIFHGKRVLFFGSGGSLLVGQDALHKFMKIGVQVYVHEDRDLQLMASSLAGEGDVVIGISHSGSNYSVLRCLKNAKENGAQTIALVSRGKTPLSKIADVVIDTASEETIFQSESVSTRIAQLAIIDSLVSIVAFMNYDESYRAIQKTRKATSENKF</sequence>
<name>C0CSK7_BLAHS</name>
<dbReference type="Pfam" id="PF01380">
    <property type="entry name" value="SIS"/>
    <property type="match status" value="1"/>
</dbReference>
<dbReference type="GO" id="GO:1901135">
    <property type="term" value="P:carbohydrate derivative metabolic process"/>
    <property type="evidence" value="ECO:0007669"/>
    <property type="project" value="InterPro"/>
</dbReference>
<keyword evidence="3" id="KW-0804">Transcription</keyword>
<dbReference type="EMBL" id="ACBZ01000211">
    <property type="protein sequence ID" value="EEG47234.1"/>
    <property type="molecule type" value="Genomic_DNA"/>
</dbReference>
<dbReference type="InterPro" id="IPR046348">
    <property type="entry name" value="SIS_dom_sf"/>
</dbReference>
<dbReference type="Gene3D" id="1.10.10.10">
    <property type="entry name" value="Winged helix-like DNA-binding domain superfamily/Winged helix DNA-binding domain"/>
    <property type="match status" value="1"/>
</dbReference>
<dbReference type="AlphaFoldDB" id="C0CSK7"/>
<feature type="domain" description="HTH rpiR-type" evidence="4">
    <location>
        <begin position="4"/>
        <end position="80"/>
    </location>
</feature>
<accession>C0CSK7</accession>
<dbReference type="PANTHER" id="PTHR30514">
    <property type="entry name" value="GLUCOKINASE"/>
    <property type="match status" value="1"/>
</dbReference>
<gene>
    <name evidence="6" type="ORF">RUMHYD_03874</name>
</gene>
<evidence type="ECO:0008006" key="8">
    <source>
        <dbReference type="Google" id="ProtNLM"/>
    </source>
</evidence>
<dbReference type="InterPro" id="IPR047640">
    <property type="entry name" value="RpiR-like"/>
</dbReference>
<comment type="caution">
    <text evidence="6">The sequence shown here is derived from an EMBL/GenBank/DDBJ whole genome shotgun (WGS) entry which is preliminary data.</text>
</comment>